<proteinExistence type="predicted"/>
<evidence type="ECO:0000313" key="1">
    <source>
        <dbReference type="EMBL" id="MXU91259.1"/>
    </source>
</evidence>
<dbReference type="EMBL" id="GIFC01009176">
    <property type="protein sequence ID" value="MXU91259.1"/>
    <property type="molecule type" value="Transcribed_RNA"/>
</dbReference>
<organism evidence="1">
    <name type="scientific">Ixodes ricinus</name>
    <name type="common">Common tick</name>
    <name type="synonym">Acarus ricinus</name>
    <dbReference type="NCBI Taxonomy" id="34613"/>
    <lineage>
        <taxon>Eukaryota</taxon>
        <taxon>Metazoa</taxon>
        <taxon>Ecdysozoa</taxon>
        <taxon>Arthropoda</taxon>
        <taxon>Chelicerata</taxon>
        <taxon>Arachnida</taxon>
        <taxon>Acari</taxon>
        <taxon>Parasitiformes</taxon>
        <taxon>Ixodida</taxon>
        <taxon>Ixodoidea</taxon>
        <taxon>Ixodidae</taxon>
        <taxon>Ixodinae</taxon>
        <taxon>Ixodes</taxon>
    </lineage>
</organism>
<protein>
    <submittedName>
        <fullName evidence="1">Putative secreted protein</fullName>
    </submittedName>
</protein>
<accession>A0A6B0UN59</accession>
<dbReference type="AlphaFoldDB" id="A0A6B0UN59"/>
<reference evidence="1" key="1">
    <citation type="submission" date="2019-12" db="EMBL/GenBank/DDBJ databases">
        <title>An insight into the sialome of adult female Ixodes ricinus ticks feeding for 6 days.</title>
        <authorList>
            <person name="Perner J."/>
            <person name="Ribeiro J.M.C."/>
        </authorList>
    </citation>
    <scope>NUCLEOTIDE SEQUENCE</scope>
    <source>
        <strain evidence="1">Semi-engorged</strain>
        <tissue evidence="1">Salivary glands</tissue>
    </source>
</reference>
<sequence length="121" mass="13276">MEQGLAADGVAQVALAIVTLASAVHTVWALRDECALRWRQCLKVVWSAACLSVHRLEQALIAAHHFAGVAFDPSNDLAVPSLEAQRCVDRLETTALEKLHDNSVMTITDKTSPFVLREEKK</sequence>
<name>A0A6B0UN59_IXORI</name>